<name>A0A7I8IUG8_SPIIN</name>
<keyword evidence="3" id="KW-1185">Reference proteome</keyword>
<evidence type="ECO:0000313" key="2">
    <source>
        <dbReference type="EMBL" id="CAA2621089.1"/>
    </source>
</evidence>
<sequence>MSSHEEQIHAKAGETKGQAQVKTEQMIGKGREATEAAKEKAAGGAQAAREQTEEKGEQTGGFCRKRLKPRRRRRRRPPRLLGSGLAGPRRAPATRRRPTASDQVRSAAQGAAEAVKGTLGMGGERKEGANE</sequence>
<dbReference type="EMBL" id="CACRZD030000006">
    <property type="protein sequence ID" value="CAA6660803.1"/>
    <property type="molecule type" value="Genomic_DNA"/>
</dbReference>
<feature type="region of interest" description="Disordered" evidence="1">
    <location>
        <begin position="1"/>
        <end position="131"/>
    </location>
</feature>
<reference evidence="2 3" key="1">
    <citation type="submission" date="2019-12" db="EMBL/GenBank/DDBJ databases">
        <authorList>
            <person name="Scholz U."/>
            <person name="Mascher M."/>
            <person name="Fiebig A."/>
        </authorList>
    </citation>
    <scope>NUCLEOTIDE SEQUENCE</scope>
</reference>
<proteinExistence type="predicted"/>
<accession>A0A7I8IUG8</accession>
<dbReference type="Proteomes" id="UP001189122">
    <property type="component" value="Unassembled WGS sequence"/>
</dbReference>
<evidence type="ECO:0000313" key="3">
    <source>
        <dbReference type="Proteomes" id="UP001189122"/>
    </source>
</evidence>
<feature type="compositionally biased region" description="Basic residues" evidence="1">
    <location>
        <begin position="63"/>
        <end position="78"/>
    </location>
</feature>
<dbReference type="EMBL" id="LR743593">
    <property type="protein sequence ID" value="CAA2621089.1"/>
    <property type="molecule type" value="Genomic_DNA"/>
</dbReference>
<feature type="compositionally biased region" description="Basic and acidic residues" evidence="1">
    <location>
        <begin position="1"/>
        <end position="14"/>
    </location>
</feature>
<evidence type="ECO:0000256" key="1">
    <source>
        <dbReference type="SAM" id="MobiDB-lite"/>
    </source>
</evidence>
<feature type="compositionally biased region" description="Low complexity" evidence="1">
    <location>
        <begin position="79"/>
        <end position="91"/>
    </location>
</feature>
<gene>
    <name evidence="2" type="ORF">SI7747_06007206</name>
</gene>
<protein>
    <submittedName>
        <fullName evidence="2">Uncharacterized protein</fullName>
    </submittedName>
</protein>
<organism evidence="2">
    <name type="scientific">Spirodela intermedia</name>
    <name type="common">Intermediate duckweed</name>
    <dbReference type="NCBI Taxonomy" id="51605"/>
    <lineage>
        <taxon>Eukaryota</taxon>
        <taxon>Viridiplantae</taxon>
        <taxon>Streptophyta</taxon>
        <taxon>Embryophyta</taxon>
        <taxon>Tracheophyta</taxon>
        <taxon>Spermatophyta</taxon>
        <taxon>Magnoliopsida</taxon>
        <taxon>Liliopsida</taxon>
        <taxon>Araceae</taxon>
        <taxon>Lemnoideae</taxon>
        <taxon>Spirodela</taxon>
    </lineage>
</organism>
<dbReference type="AlphaFoldDB" id="A0A7I8IUG8"/>
<feature type="compositionally biased region" description="Basic and acidic residues" evidence="1">
    <location>
        <begin position="29"/>
        <end position="41"/>
    </location>
</feature>